<dbReference type="Proteomes" id="UP000068167">
    <property type="component" value="Chromosome"/>
</dbReference>
<proteinExistence type="predicted"/>
<dbReference type="AlphaFoldDB" id="A0A0K1S5N3"/>
<sequence>MDNQKGDSSCRIRLSISNQLGEEGVKNIKKKSQEHPRGKEPLLKEEQFQKLKLNKFREIYGNFAG</sequence>
<evidence type="ECO:0000313" key="2">
    <source>
        <dbReference type="EMBL" id="AKV69457.1"/>
    </source>
</evidence>
<feature type="region of interest" description="Disordered" evidence="1">
    <location>
        <begin position="23"/>
        <end position="43"/>
    </location>
</feature>
<reference evidence="2 3" key="1">
    <citation type="journal article" date="2016" name="Stand. Genomic Sci.">
        <title>Complete genome sequence and genomic characterization of Microcystis panniformis FACHB 1757 by third-generation sequencing.</title>
        <authorList>
            <person name="Zhang J.Y."/>
            <person name="Guan R."/>
            <person name="Zhang H.J."/>
            <person name="Li H."/>
            <person name="Xiao P."/>
            <person name="Yu G.L."/>
            <person name="Du L."/>
            <person name="Cao D.M."/>
            <person name="Zhu B.C."/>
            <person name="Li R.H."/>
            <person name="Lu Z.H."/>
        </authorList>
    </citation>
    <scope>NUCLEOTIDE SEQUENCE [LARGE SCALE GENOMIC DNA]</scope>
    <source>
        <strain evidence="2 3">FACHB-1757</strain>
    </source>
</reference>
<dbReference type="PATRIC" id="fig|1638788.3.peg.4590"/>
<organism evidence="2 3">
    <name type="scientific">Microcystis panniformis FACHB-1757</name>
    <dbReference type="NCBI Taxonomy" id="1638788"/>
    <lineage>
        <taxon>Bacteria</taxon>
        <taxon>Bacillati</taxon>
        <taxon>Cyanobacteriota</taxon>
        <taxon>Cyanophyceae</taxon>
        <taxon>Oscillatoriophycideae</taxon>
        <taxon>Chroococcales</taxon>
        <taxon>Microcystaceae</taxon>
        <taxon>Microcystis</taxon>
    </lineage>
</organism>
<evidence type="ECO:0000256" key="1">
    <source>
        <dbReference type="SAM" id="MobiDB-lite"/>
    </source>
</evidence>
<gene>
    <name evidence="2" type="ORF">VL20_4554</name>
</gene>
<keyword evidence="3" id="KW-1185">Reference proteome</keyword>
<evidence type="ECO:0000313" key="3">
    <source>
        <dbReference type="Proteomes" id="UP000068167"/>
    </source>
</evidence>
<protein>
    <submittedName>
        <fullName evidence="2">Mobile element protein</fullName>
    </submittedName>
</protein>
<dbReference type="EMBL" id="CP011339">
    <property type="protein sequence ID" value="AKV69457.1"/>
    <property type="molecule type" value="Genomic_DNA"/>
</dbReference>
<accession>A0A0K1S5N3</accession>
<name>A0A0K1S5N3_9CHRO</name>
<dbReference type="KEGG" id="mpk:VL20_4554"/>
<dbReference type="RefSeq" id="WP_249264922.1">
    <property type="nucleotide sequence ID" value="NZ_CP011339.1"/>
</dbReference>